<proteinExistence type="predicted"/>
<comment type="caution">
    <text evidence="1">The sequence shown here is derived from an EMBL/GenBank/DDBJ whole genome shotgun (WGS) entry which is preliminary data.</text>
</comment>
<dbReference type="Proteomes" id="UP001215280">
    <property type="component" value="Unassembled WGS sequence"/>
</dbReference>
<dbReference type="EMBL" id="JARJLG010000319">
    <property type="protein sequence ID" value="KAJ7717369.1"/>
    <property type="molecule type" value="Genomic_DNA"/>
</dbReference>
<gene>
    <name evidence="1" type="ORF">DFH07DRAFT_785191</name>
</gene>
<dbReference type="AlphaFoldDB" id="A0AAD7HC58"/>
<keyword evidence="2" id="KW-1185">Reference proteome</keyword>
<dbReference type="SUPFAM" id="SSF53474">
    <property type="entry name" value="alpha/beta-Hydrolases"/>
    <property type="match status" value="1"/>
</dbReference>
<reference evidence="1" key="1">
    <citation type="submission" date="2023-03" db="EMBL/GenBank/DDBJ databases">
        <title>Massive genome expansion in bonnet fungi (Mycena s.s.) driven by repeated elements and novel gene families across ecological guilds.</title>
        <authorList>
            <consortium name="Lawrence Berkeley National Laboratory"/>
            <person name="Harder C.B."/>
            <person name="Miyauchi S."/>
            <person name="Viragh M."/>
            <person name="Kuo A."/>
            <person name="Thoen E."/>
            <person name="Andreopoulos B."/>
            <person name="Lu D."/>
            <person name="Skrede I."/>
            <person name="Drula E."/>
            <person name="Henrissat B."/>
            <person name="Morin E."/>
            <person name="Kohler A."/>
            <person name="Barry K."/>
            <person name="LaButti K."/>
            <person name="Morin E."/>
            <person name="Salamov A."/>
            <person name="Lipzen A."/>
            <person name="Mereny Z."/>
            <person name="Hegedus B."/>
            <person name="Baldrian P."/>
            <person name="Stursova M."/>
            <person name="Weitz H."/>
            <person name="Taylor A."/>
            <person name="Grigoriev I.V."/>
            <person name="Nagy L.G."/>
            <person name="Martin F."/>
            <person name="Kauserud H."/>
        </authorList>
    </citation>
    <scope>NUCLEOTIDE SEQUENCE</scope>
    <source>
        <strain evidence="1">CBHHK188m</strain>
    </source>
</reference>
<organism evidence="1 2">
    <name type="scientific">Mycena maculata</name>
    <dbReference type="NCBI Taxonomy" id="230809"/>
    <lineage>
        <taxon>Eukaryota</taxon>
        <taxon>Fungi</taxon>
        <taxon>Dikarya</taxon>
        <taxon>Basidiomycota</taxon>
        <taxon>Agaricomycotina</taxon>
        <taxon>Agaricomycetes</taxon>
        <taxon>Agaricomycetidae</taxon>
        <taxon>Agaricales</taxon>
        <taxon>Marasmiineae</taxon>
        <taxon>Mycenaceae</taxon>
        <taxon>Mycena</taxon>
    </lineage>
</organism>
<dbReference type="InterPro" id="IPR029058">
    <property type="entry name" value="AB_hydrolase_fold"/>
</dbReference>
<evidence type="ECO:0000313" key="1">
    <source>
        <dbReference type="EMBL" id="KAJ7717369.1"/>
    </source>
</evidence>
<protein>
    <recommendedName>
        <fullName evidence="3">AB hydrolase-1 domain-containing protein</fullName>
    </recommendedName>
</protein>
<evidence type="ECO:0008006" key="3">
    <source>
        <dbReference type="Google" id="ProtNLM"/>
    </source>
</evidence>
<evidence type="ECO:0000313" key="2">
    <source>
        <dbReference type="Proteomes" id="UP001215280"/>
    </source>
</evidence>
<sequence length="321" mass="35222">MICINRREYPGSTPHSAEELRVYASGSDEERAALMDEVGVDLALAINGIVQECGLFSSGGVALAGWSLGNTFTIAAMTAVVSLPPGAKKRLGQELLPARRSIHPRAPSIELPNPDPAKKTTFEDVSSEEMRTITVDFSVGNRYDTVLMQPPFASIVSALVSRALFDPTVQAAWKGTKVYFLYGKRNPWSVVFSTWKIEERVEAAKDSAPITFRTIEGANHFVRPACPDARWNENSRYRQKINHKFTIARELPAFSHTQASSSPRTFQSPQGAPPRFGLALWSSAACSGPNHGNVWKFSDIELIGLDFLHMSGDPTQRGRSA</sequence>
<accession>A0AAD7HC58</accession>
<name>A0AAD7HC58_9AGAR</name>